<feature type="disulfide bond" evidence="14">
    <location>
        <begin position="807"/>
        <end position="816"/>
    </location>
</feature>
<dbReference type="InterPro" id="IPR050440">
    <property type="entry name" value="Laminin/Netrin_ECM"/>
</dbReference>
<dbReference type="GO" id="GO:0009888">
    <property type="term" value="P:tissue development"/>
    <property type="evidence" value="ECO:0007669"/>
    <property type="project" value="TreeGrafter"/>
</dbReference>
<feature type="disulfide bond" evidence="14">
    <location>
        <begin position="916"/>
        <end position="925"/>
    </location>
</feature>
<keyword evidence="3" id="KW-0964">Secreted</keyword>
<dbReference type="Pfam" id="PF24973">
    <property type="entry name" value="EGF_LMN_ATRN"/>
    <property type="match status" value="1"/>
</dbReference>
<comment type="subunit">
    <text evidence="13">Laminin is a complex glycoprotein, consisting of three different polypeptide chains (alpha, beta, gamma), which are bound to each other by disulfide bonds into a cross-shaped molecule comprising one long and three short arms with globules at each end.</text>
</comment>
<dbReference type="SUPFAM" id="SSF57196">
    <property type="entry name" value="EGF/Laminin"/>
    <property type="match status" value="10"/>
</dbReference>
<evidence type="ECO:0000256" key="2">
    <source>
        <dbReference type="ARBA" id="ARBA00004302"/>
    </source>
</evidence>
<evidence type="ECO:0000256" key="10">
    <source>
        <dbReference type="ARBA" id="ARBA00023157"/>
    </source>
</evidence>
<dbReference type="FunFam" id="2.10.25.10:FF:000193">
    <property type="entry name" value="Laminin subunit gamma 1"/>
    <property type="match status" value="1"/>
</dbReference>
<organism evidence="19 20">
    <name type="scientific">Arctia plantaginis</name>
    <name type="common">Wood tiger moth</name>
    <name type="synonym">Phalaena plantaginis</name>
    <dbReference type="NCBI Taxonomy" id="874455"/>
    <lineage>
        <taxon>Eukaryota</taxon>
        <taxon>Metazoa</taxon>
        <taxon>Ecdysozoa</taxon>
        <taxon>Arthropoda</taxon>
        <taxon>Hexapoda</taxon>
        <taxon>Insecta</taxon>
        <taxon>Pterygota</taxon>
        <taxon>Neoptera</taxon>
        <taxon>Endopterygota</taxon>
        <taxon>Lepidoptera</taxon>
        <taxon>Glossata</taxon>
        <taxon>Ditrysia</taxon>
        <taxon>Noctuoidea</taxon>
        <taxon>Erebidae</taxon>
        <taxon>Arctiinae</taxon>
        <taxon>Arctia</taxon>
    </lineage>
</organism>
<dbReference type="FunFam" id="2.10.25.10:FF:000074">
    <property type="entry name" value="Laminin subunit alpha"/>
    <property type="match status" value="1"/>
</dbReference>
<evidence type="ECO:0000313" key="19">
    <source>
        <dbReference type="EMBL" id="CAB3226441.1"/>
    </source>
</evidence>
<dbReference type="PROSITE" id="PS01248">
    <property type="entry name" value="EGF_LAM_1"/>
    <property type="match status" value="4"/>
</dbReference>
<dbReference type="PROSITE" id="PS50027">
    <property type="entry name" value="EGF_LAM_2"/>
    <property type="match status" value="6"/>
</dbReference>
<feature type="disulfide bond" evidence="14">
    <location>
        <begin position="974"/>
        <end position="983"/>
    </location>
</feature>
<dbReference type="FunFam" id="2.60.120.260:FF:000018">
    <property type="entry name" value="Laminin subunit gamma 1"/>
    <property type="match status" value="1"/>
</dbReference>
<dbReference type="Pfam" id="PF00055">
    <property type="entry name" value="Laminin_N"/>
    <property type="match status" value="1"/>
</dbReference>
<evidence type="ECO:0000256" key="7">
    <source>
        <dbReference type="ARBA" id="ARBA00022869"/>
    </source>
</evidence>
<feature type="coiled-coil region" evidence="15">
    <location>
        <begin position="1615"/>
        <end position="1672"/>
    </location>
</feature>
<dbReference type="InterPro" id="IPR008211">
    <property type="entry name" value="Laminin_N"/>
</dbReference>
<feature type="domain" description="Laminin IV type A" evidence="17">
    <location>
        <begin position="583"/>
        <end position="754"/>
    </location>
</feature>
<sequence>MLQMRIVVTKEKQNLEDGALRETKAVSSYSNCALNLWPSVVKPSRVSACSKRADQRRVARFKMAPLHTHFITLTCILLSVNAQDYFNTPRIGSKQLASCYNSEGVPQRCIPEFENAAFMVQMEATNTCGDSGTLIYCTQTSAGTSTRYCEKCQPGEFSSYYLTDLHYEQDNQTYWQSETMKEGIQYPNQVNLTLPLGKAYDITYVRVVFYSPRPQSFAIYKKTNEDRDWEPFQYFSASCRDTYGVEEQRAADLRAETRALCTSEYSDISPLTGGNVLFSTLVGRPSAFTFDNSPELQEWVTATDIRISLDRLNTFGDEIFGDVQVLQSYWYAIADVAVGARCKCNGHASVCETQELPGGERARACRCEHKTAGRDCERCLDFYNDAPWGRASPTNVHECKACNCNGFSNKCYFDKELYERTGHGGHCIDCAENRDGANCERCKENYFQGGGDICLPCGCNPIGSRSLQCNAEGKCQCKPGVTGDKCDVCAPNHYEFTNQGCKPCGCNDSGSYDNTPQCDPQTGICLCKQNVEGRRCRECKPGFFNLDLNNEFGCTPCFCFGHSSQCSSAPKYQAHEISAHFIRDAERWTAEDEQEKPATLQFNANTQNIALSSKGAETLYFVAPPHFLGDQRPSYNHDLKFSLRLSEVRGYPSVQDIILEGPRASVSINIYAQNNPEPTNQNQEYTFRLHEDPRYGWTPTLSNFAFMSLLQNLTAIKIRGTYNKPGESFLMNFKLETAKIGKEKGAAPANWVEKCSCPKAYVGDYCEECAPGFKHEPANGGPYSTCIPCDCNGHAHICDTATGFCICKHNTTGSNCELCAKGFYGNAIAGTPDDCKRCPCPKDSGCLQLMDGNIVCTDCPEGYAGPKCEVCADGYFGDPTGQFGPPKQCELCQCNGNIDPNAVGNCNRTTGECLKCIYNTAGDHCDKCLSGYFGDALDPKKKGDCKPCQCHEAGTVETADGTLQCDSLTGYCTCHPHVIGKNCDKCEDGYFNINSKAGCEPCECNLEGSFNSTCDAYNGQCYCKPGIDGENCDRCRSYHYGFSPDGCRDCDCDEWGSIDYQCNMAGQCSCQQNVEGRRCDRCMENKKRRADGQGCEDCPPCYNLVQDAVNNHRRELVELDDILSKISKSPTVVENADFDNELQRVREDIERLSQEAQTAGGNGPGATLTDNLAELADRLADVRNMLFKIEDESYEGNEAVEKSKGNVSKAEDTIEAAQKEISSALEYLDGEGAAALSKARNRSDQFGKQSVDMSALAKESRLLAEKLETEAKNIREIADKAFNTSITANNIAKDGINKQANISNEVQILTNELNAASGKLNSMTELANQTLKRAKDVYDEALGLYAEVNTTLLPDIKLNKLREDAVEMNKTIDDKSLELASLQADNEETLSQLEDAIKQGRNLLDQGHDRQDELNDLLARLDELQEQARNDVQLTNQTLKDAHEIYKTLKEFSDKVTKSRLQAEQASQDVPAVQQKIAAAEESINSITEQLYTASDRAKEARDLAQEAQHNYANNASQAAHEVRKKSATAKADALKLRDEADKLSTRVQGTAKQITDLEKQAAENMQLTRDAKMKVGQANTDAREAEKQVSKGLEDLKVIMEELQNLPTLDDKALARLEESLDKAESDLKAVDLDGKIKSLTEAKNNHQRWMKQYEDEHDHLRLEVDNIKDILSQLPDGCFKRIVLEPTEAPPSRPVGFR</sequence>
<dbReference type="FunFam" id="2.10.25.10:FF:000174">
    <property type="entry name" value="Laminin subunit gamma-1"/>
    <property type="match status" value="1"/>
</dbReference>
<dbReference type="PANTHER" id="PTHR10574">
    <property type="entry name" value="NETRIN/LAMININ-RELATED"/>
    <property type="match status" value="1"/>
</dbReference>
<gene>
    <name evidence="19" type="ORF">APLA_LOCUS2873</name>
</gene>
<dbReference type="PRINTS" id="PR00011">
    <property type="entry name" value="EGFLAMININ"/>
</dbReference>
<protein>
    <recommendedName>
        <fullName evidence="21">Laminin subunit gamma-1</fullName>
    </recommendedName>
</protein>
<keyword evidence="4" id="KW-0272">Extracellular matrix</keyword>
<dbReference type="FunFam" id="2.10.25.10:FF:000105">
    <property type="entry name" value="laminin subunit gamma-1"/>
    <property type="match status" value="1"/>
</dbReference>
<keyword evidence="9 15" id="KW-0175">Coiled coil</keyword>
<comment type="caution">
    <text evidence="19">The sequence shown here is derived from an EMBL/GenBank/DDBJ whole genome shotgun (WGS) entry which is preliminary data.</text>
</comment>
<keyword evidence="5" id="KW-0732">Signal</keyword>
<feature type="disulfide bond" evidence="14">
    <location>
        <begin position="527"/>
        <end position="536"/>
    </location>
</feature>
<evidence type="ECO:0000256" key="8">
    <source>
        <dbReference type="ARBA" id="ARBA00022889"/>
    </source>
</evidence>
<dbReference type="GO" id="GO:0007155">
    <property type="term" value="P:cell adhesion"/>
    <property type="evidence" value="ECO:0007669"/>
    <property type="project" value="UniProtKB-KW"/>
</dbReference>
<feature type="domain" description="Laminin EGF-like" evidence="16">
    <location>
        <begin position="504"/>
        <end position="556"/>
    </location>
</feature>
<dbReference type="OrthoDB" id="430826at2759"/>
<dbReference type="GO" id="GO:0009887">
    <property type="term" value="P:animal organ morphogenesis"/>
    <property type="evidence" value="ECO:0007669"/>
    <property type="project" value="TreeGrafter"/>
</dbReference>
<dbReference type="Gene3D" id="2.60.120.260">
    <property type="entry name" value="Galactose-binding domain-like"/>
    <property type="match status" value="1"/>
</dbReference>
<dbReference type="Pfam" id="PF00053">
    <property type="entry name" value="EGF_laminin"/>
    <property type="match status" value="10"/>
</dbReference>
<evidence type="ECO:0000313" key="20">
    <source>
        <dbReference type="Proteomes" id="UP000494106"/>
    </source>
</evidence>
<evidence type="ECO:0000256" key="12">
    <source>
        <dbReference type="ARBA" id="ARBA00023292"/>
    </source>
</evidence>
<feature type="disulfide bond" evidence="14">
    <location>
        <begin position="1002"/>
        <end position="1014"/>
    </location>
</feature>
<feature type="disulfide bond" evidence="14">
    <location>
        <begin position="477"/>
        <end position="486"/>
    </location>
</feature>
<dbReference type="CDD" id="cd00055">
    <property type="entry name" value="EGF_Lam"/>
    <property type="match status" value="8"/>
</dbReference>
<evidence type="ECO:0000256" key="13">
    <source>
        <dbReference type="ARBA" id="ARBA00065619"/>
    </source>
</evidence>
<feature type="coiled-coil region" evidence="15">
    <location>
        <begin position="1358"/>
        <end position="1434"/>
    </location>
</feature>
<evidence type="ECO:0008006" key="21">
    <source>
        <dbReference type="Google" id="ProtNLM"/>
    </source>
</evidence>
<dbReference type="GO" id="GO:0005604">
    <property type="term" value="C:basement membrane"/>
    <property type="evidence" value="ECO:0007669"/>
    <property type="project" value="UniProtKB-SubCell"/>
</dbReference>
<evidence type="ECO:0000259" key="16">
    <source>
        <dbReference type="PROSITE" id="PS50027"/>
    </source>
</evidence>
<name>A0A8S0Z1U4_ARCPL</name>
<keyword evidence="8" id="KW-0130">Cell adhesion</keyword>
<evidence type="ECO:0000256" key="14">
    <source>
        <dbReference type="PROSITE-ProRule" id="PRU00460"/>
    </source>
</evidence>
<dbReference type="FunFam" id="2.10.25.10:FF:000067">
    <property type="entry name" value="Laminin subunit gamma 1"/>
    <property type="match status" value="1"/>
</dbReference>
<dbReference type="InterPro" id="IPR056863">
    <property type="entry name" value="LMN_ATRN_NET-like_EGF"/>
</dbReference>
<keyword evidence="12 14" id="KW-0424">Laminin EGF-like domain</keyword>
<evidence type="ECO:0000256" key="1">
    <source>
        <dbReference type="ARBA" id="ARBA00002418"/>
    </source>
</evidence>
<dbReference type="FunFam" id="2.10.25.10:FF:000758">
    <property type="entry name" value="Laminin subunit gamma 1"/>
    <property type="match status" value="1"/>
</dbReference>
<evidence type="ECO:0000256" key="11">
    <source>
        <dbReference type="ARBA" id="ARBA00023180"/>
    </source>
</evidence>
<evidence type="ECO:0000256" key="15">
    <source>
        <dbReference type="SAM" id="Coils"/>
    </source>
</evidence>
<dbReference type="Pfam" id="PF00052">
    <property type="entry name" value="Laminin_B"/>
    <property type="match status" value="1"/>
</dbReference>
<accession>A0A8S0Z1U4</accession>
<feature type="disulfide bond" evidence="14">
    <location>
        <begin position="457"/>
        <end position="469"/>
    </location>
</feature>
<dbReference type="Proteomes" id="UP000494106">
    <property type="component" value="Unassembled WGS sequence"/>
</dbReference>
<feature type="domain" description="Laminin EGF-like" evidence="16">
    <location>
        <begin position="457"/>
        <end position="503"/>
    </location>
</feature>
<comment type="function">
    <text evidence="1">Binding to cells via a high affinity receptor, laminin is thought to mediate the attachment, migration and organization of cells into tissues during embryonic development by interacting with other extracellular matrix components.</text>
</comment>
<dbReference type="PROSITE" id="PS51117">
    <property type="entry name" value="LAMININ_NTER"/>
    <property type="match status" value="1"/>
</dbReference>
<dbReference type="InterPro" id="IPR000034">
    <property type="entry name" value="Laminin_IV"/>
</dbReference>
<evidence type="ECO:0000259" key="17">
    <source>
        <dbReference type="PROSITE" id="PS51115"/>
    </source>
</evidence>
<dbReference type="FunFam" id="2.10.25.10:FF:000166">
    <property type="entry name" value="laminin subunit gamma-1"/>
    <property type="match status" value="1"/>
</dbReference>
<keyword evidence="20" id="KW-1185">Reference proteome</keyword>
<feature type="disulfide bond" evidence="14">
    <location>
        <begin position="1004"/>
        <end position="1021"/>
    </location>
</feature>
<feature type="domain" description="Laminin EGF-like" evidence="16">
    <location>
        <begin position="1002"/>
        <end position="1049"/>
    </location>
</feature>
<evidence type="ECO:0000256" key="6">
    <source>
        <dbReference type="ARBA" id="ARBA00022737"/>
    </source>
</evidence>
<dbReference type="SMART" id="SM00136">
    <property type="entry name" value="LamNT"/>
    <property type="match status" value="1"/>
</dbReference>
<dbReference type="PROSITE" id="PS51115">
    <property type="entry name" value="LAMININ_IVA"/>
    <property type="match status" value="1"/>
</dbReference>
<feature type="domain" description="Laminin N-terminal" evidence="18">
    <location>
        <begin position="105"/>
        <end position="341"/>
    </location>
</feature>
<evidence type="ECO:0000256" key="4">
    <source>
        <dbReference type="ARBA" id="ARBA00022530"/>
    </source>
</evidence>
<feature type="disulfide bond" evidence="14">
    <location>
        <begin position="1023"/>
        <end position="1032"/>
    </location>
</feature>
<comment type="subcellular location">
    <subcellularLocation>
        <location evidence="2">Secreted</location>
        <location evidence="2">Extracellular space</location>
        <location evidence="2">Extracellular matrix</location>
        <location evidence="2">Basement membrane</location>
    </subcellularLocation>
</comment>
<comment type="caution">
    <text evidence="14">Lacks conserved residue(s) required for the propagation of feature annotation.</text>
</comment>
<dbReference type="Gene3D" id="2.10.25.10">
    <property type="entry name" value="Laminin"/>
    <property type="match status" value="9"/>
</dbReference>
<keyword evidence="7" id="KW-0084">Basement membrane</keyword>
<evidence type="ECO:0000256" key="9">
    <source>
        <dbReference type="ARBA" id="ARBA00023054"/>
    </source>
</evidence>
<feature type="domain" description="Laminin EGF-like" evidence="16">
    <location>
        <begin position="948"/>
        <end position="1001"/>
    </location>
</feature>
<feature type="domain" description="Laminin EGF-like" evidence="16">
    <location>
        <begin position="789"/>
        <end position="837"/>
    </location>
</feature>
<feature type="coiled-coil region" evidence="15">
    <location>
        <begin position="1135"/>
        <end position="1227"/>
    </location>
</feature>
<keyword evidence="11" id="KW-0325">Glycoprotein</keyword>
<dbReference type="SMART" id="SM00281">
    <property type="entry name" value="LamB"/>
    <property type="match status" value="1"/>
</dbReference>
<feature type="domain" description="Laminin EGF-like" evidence="16">
    <location>
        <begin position="892"/>
        <end position="947"/>
    </location>
</feature>
<keyword evidence="6" id="KW-0677">Repeat</keyword>
<reference evidence="19 20" key="1">
    <citation type="submission" date="2020-04" db="EMBL/GenBank/DDBJ databases">
        <authorList>
            <person name="Wallbank WR R."/>
            <person name="Pardo Diaz C."/>
            <person name="Kozak K."/>
            <person name="Martin S."/>
            <person name="Jiggins C."/>
            <person name="Moest M."/>
            <person name="Warren A I."/>
            <person name="Byers J.R.P. K."/>
            <person name="Montejo-Kovacevich G."/>
            <person name="Yen C E."/>
        </authorList>
    </citation>
    <scope>NUCLEOTIDE SEQUENCE [LARGE SCALE GENOMIC DNA]</scope>
</reference>
<evidence type="ECO:0000256" key="3">
    <source>
        <dbReference type="ARBA" id="ARBA00022525"/>
    </source>
</evidence>
<keyword evidence="10 14" id="KW-1015">Disulfide bond</keyword>
<feature type="coiled-coil region" evidence="15">
    <location>
        <begin position="1257"/>
        <end position="1284"/>
    </location>
</feature>
<dbReference type="SMART" id="SM00180">
    <property type="entry name" value="EGF_Lam"/>
    <property type="match status" value="10"/>
</dbReference>
<dbReference type="GO" id="GO:0007411">
    <property type="term" value="P:axon guidance"/>
    <property type="evidence" value="ECO:0007669"/>
    <property type="project" value="TreeGrafter"/>
</dbReference>
<evidence type="ECO:0000256" key="5">
    <source>
        <dbReference type="ARBA" id="ARBA00022729"/>
    </source>
</evidence>
<dbReference type="InterPro" id="IPR002049">
    <property type="entry name" value="LE_dom"/>
</dbReference>
<evidence type="ECO:0000259" key="18">
    <source>
        <dbReference type="PROSITE" id="PS51117"/>
    </source>
</evidence>
<dbReference type="EMBL" id="CADEBC010000208">
    <property type="protein sequence ID" value="CAB3226441.1"/>
    <property type="molecule type" value="Genomic_DNA"/>
</dbReference>
<dbReference type="PANTHER" id="PTHR10574:SF435">
    <property type="entry name" value="LAMININ SUBUNIT GAMMA-1"/>
    <property type="match status" value="1"/>
</dbReference>
<proteinExistence type="predicted"/>